<dbReference type="RefSeq" id="WP_210353222.1">
    <property type="nucleotide sequence ID" value="NZ_JAEQMU010000001.1"/>
</dbReference>
<protein>
    <submittedName>
        <fullName evidence="2">WG repeat-containing protein</fullName>
    </submittedName>
</protein>
<dbReference type="InterPro" id="IPR032774">
    <property type="entry name" value="WG_beta_rep"/>
</dbReference>
<dbReference type="SUPFAM" id="SSF69360">
    <property type="entry name" value="Cell wall binding repeat"/>
    <property type="match status" value="1"/>
</dbReference>
<keyword evidence="1" id="KW-0732">Signal</keyword>
<dbReference type="EMBL" id="JBHULD010000014">
    <property type="protein sequence ID" value="MFD2554833.1"/>
    <property type="molecule type" value="Genomic_DNA"/>
</dbReference>
<feature type="signal peptide" evidence="1">
    <location>
        <begin position="1"/>
        <end position="20"/>
    </location>
</feature>
<name>A0ABW5L3H3_9SPHI</name>
<sequence>MFRFLVTLFIGILCSLQSFAQEEFRYYSYGSNEKMGLLNKDGVPLTERIYSYIGGYSEGTILVKLEEEYLFIDTLGKEVLPFRYDYAEKFKDGSAIVCIGDRFGVIDRQGNYLLPLEYTSLDRVSDKANVFVAAKNDKEGLIDFKGRRVLPFDYDNIFSFEQGNAVAKKNGLRGLINSDGHILLDFRYLELGNCLNGVSLTYSMENNAKYGLMDLKQKVLVEPLYRYLYAAEDGFVYGIERDGGEELVWDKKGKPIITGGYDNVERISEGLFLVEKGGKNGFVDRRGKLVIPLIYDAARSFSEGLAPVLKDGYWGFIDKKGNTVIDFKFVGVMEGFYNGYAGYGKRSYSSGAHYTSDLWGIINKKGELILENKYYRASIEPDGKFVVEFDGKTFLMDQSGKIICELLHEERPVMVMDLS</sequence>
<organism evidence="2 3">
    <name type="scientific">Sphingobacterium tabacisoli</name>
    <dbReference type="NCBI Taxonomy" id="2044855"/>
    <lineage>
        <taxon>Bacteria</taxon>
        <taxon>Pseudomonadati</taxon>
        <taxon>Bacteroidota</taxon>
        <taxon>Sphingobacteriia</taxon>
        <taxon>Sphingobacteriales</taxon>
        <taxon>Sphingobacteriaceae</taxon>
        <taxon>Sphingobacterium</taxon>
    </lineage>
</organism>
<dbReference type="Proteomes" id="UP001597440">
    <property type="component" value="Unassembled WGS sequence"/>
</dbReference>
<gene>
    <name evidence="2" type="ORF">ACFSQW_10555</name>
</gene>
<comment type="caution">
    <text evidence="2">The sequence shown here is derived from an EMBL/GenBank/DDBJ whole genome shotgun (WGS) entry which is preliminary data.</text>
</comment>
<evidence type="ECO:0000313" key="2">
    <source>
        <dbReference type="EMBL" id="MFD2554833.1"/>
    </source>
</evidence>
<proteinExistence type="predicted"/>
<accession>A0ABW5L3H3</accession>
<evidence type="ECO:0000313" key="3">
    <source>
        <dbReference type="Proteomes" id="UP001597440"/>
    </source>
</evidence>
<feature type="chain" id="PRO_5046991499" evidence="1">
    <location>
        <begin position="21"/>
        <end position="419"/>
    </location>
</feature>
<dbReference type="PANTHER" id="PTHR37841">
    <property type="entry name" value="GLR2918 PROTEIN"/>
    <property type="match status" value="1"/>
</dbReference>
<evidence type="ECO:0000256" key="1">
    <source>
        <dbReference type="SAM" id="SignalP"/>
    </source>
</evidence>
<keyword evidence="3" id="KW-1185">Reference proteome</keyword>
<reference evidence="3" key="1">
    <citation type="journal article" date="2019" name="Int. J. Syst. Evol. Microbiol.">
        <title>The Global Catalogue of Microorganisms (GCM) 10K type strain sequencing project: providing services to taxonomists for standard genome sequencing and annotation.</title>
        <authorList>
            <consortium name="The Broad Institute Genomics Platform"/>
            <consortium name="The Broad Institute Genome Sequencing Center for Infectious Disease"/>
            <person name="Wu L."/>
            <person name="Ma J."/>
        </authorList>
    </citation>
    <scope>NUCLEOTIDE SEQUENCE [LARGE SCALE GENOMIC DNA]</scope>
    <source>
        <strain evidence="3">KCTC 52298</strain>
    </source>
</reference>
<dbReference type="PANTHER" id="PTHR37841:SF1">
    <property type="entry name" value="DUF3298 DOMAIN-CONTAINING PROTEIN"/>
    <property type="match status" value="1"/>
</dbReference>
<dbReference type="Pfam" id="PF14903">
    <property type="entry name" value="WG_beta_rep"/>
    <property type="match status" value="7"/>
</dbReference>